<dbReference type="GO" id="GO:0016301">
    <property type="term" value="F:kinase activity"/>
    <property type="evidence" value="ECO:0007669"/>
    <property type="project" value="UniProtKB-KW"/>
</dbReference>
<feature type="domain" description="TGS" evidence="3">
    <location>
        <begin position="430"/>
        <end position="493"/>
    </location>
</feature>
<dbReference type="InterPro" id="IPR045865">
    <property type="entry name" value="ACT-like_dom_sf"/>
</dbReference>
<dbReference type="InterPro" id="IPR033655">
    <property type="entry name" value="TGS_RelA/SpoT"/>
</dbReference>
<dbReference type="EMBL" id="MLJW01000775">
    <property type="protein sequence ID" value="OIQ82705.1"/>
    <property type="molecule type" value="Genomic_DNA"/>
</dbReference>
<dbReference type="GO" id="GO:0042594">
    <property type="term" value="P:response to starvation"/>
    <property type="evidence" value="ECO:0007669"/>
    <property type="project" value="TreeGrafter"/>
</dbReference>
<dbReference type="GO" id="GO:0005886">
    <property type="term" value="C:plasma membrane"/>
    <property type="evidence" value="ECO:0007669"/>
    <property type="project" value="TreeGrafter"/>
</dbReference>
<comment type="similarity">
    <text evidence="1">Belongs to the RelA/SpoT family.</text>
</comment>
<name>A0A1J5QGN5_9ZZZZ</name>
<dbReference type="InterPro" id="IPR007685">
    <property type="entry name" value="RelA_SpoT"/>
</dbReference>
<dbReference type="CDD" id="cd04876">
    <property type="entry name" value="ACT_RelA-SpoT"/>
    <property type="match status" value="1"/>
</dbReference>
<keyword evidence="4" id="KW-0418">Kinase</keyword>
<dbReference type="PANTHER" id="PTHR21262:SF31">
    <property type="entry name" value="GTP PYROPHOSPHOKINASE"/>
    <property type="match status" value="1"/>
</dbReference>
<dbReference type="SUPFAM" id="SSF55021">
    <property type="entry name" value="ACT-like"/>
    <property type="match status" value="1"/>
</dbReference>
<evidence type="ECO:0000259" key="3">
    <source>
        <dbReference type="PROSITE" id="PS51880"/>
    </source>
</evidence>
<dbReference type="CDD" id="cd01668">
    <property type="entry name" value="TGS_RSH"/>
    <property type="match status" value="1"/>
</dbReference>
<dbReference type="FunFam" id="3.10.20.30:FF:000002">
    <property type="entry name" value="GTP pyrophosphokinase (RelA/SpoT)"/>
    <property type="match status" value="1"/>
</dbReference>
<dbReference type="FunFam" id="3.30.460.10:FF:000001">
    <property type="entry name" value="GTP pyrophosphokinase RelA"/>
    <property type="match status" value="1"/>
</dbReference>
<dbReference type="InterPro" id="IPR043519">
    <property type="entry name" value="NT_sf"/>
</dbReference>
<sequence length="761" mass="83754">MKSLNSDVAHPPVAVDLAVPVMAATAHSLPEQVHALGRARAFAEPLLASEYLDTGENVLSHADAVAAILNDIGGSEAMQAASYLVYACDHLNKPQETITKAFGSNFAALAMETTKLVRVQQHARQSRLARQPATPDALVSSQAEGIQTENVRKMLLAFSRDLRVVMLRLASRLQTLRFFAASKLPVPQGIASESLQVFAPLANRLGIWEIKWEMEDLAFRFLEPDTYRQVARLLDEKRVEREVHVERMRSQLEQDLNANGISAKVSGRPKHIYSIVKKMRGKSLGFDQVYDIRALRIVVTNVPECYAALSWVHSHFSPIAQEFDDYIAKPKVNGYQSLHTVVRTEVGQIFEIQIRTDAMHAYAEQGTAAHWAYKEAGTRGYQGQAQAGDYQARIALARQLLALQQELASSQVDAPESQAISAEPERNADADDRIFVLTPQARIVELAPGSTAVDFAYALHTDLGHRCRGARVDGVLMPLTTPLRSGQTVEIVAAKEGGPSRDWLNPELGYLRSPRARAKVRAWFNQIAQEQTISKGRAQVERLLQREGRTSINLQTLAEGLGFRTAEELFERVGKDEFSQRQIEAYLRGDQNAAEQDNTLQAFPAQAARAGQHGGQVLVVGMGSLLTQLAPCCKPAPPDAIGGFVTRERGVSVHRANCPNYLNIATQHPERVIAVAWGGPGAHESLYPIDLEVSANDRQGLLRDISEVLAKEKINVIAVSTRSVRDLAQMRFTVQLPDSSRLKRALVLIAEVSGVIKAGRK</sequence>
<dbReference type="Pfam" id="PF13328">
    <property type="entry name" value="HD_4"/>
    <property type="match status" value="1"/>
</dbReference>
<dbReference type="Gene3D" id="3.30.460.10">
    <property type="entry name" value="Beta Polymerase, domain 2"/>
    <property type="match status" value="1"/>
</dbReference>
<dbReference type="EC" id="2.7.6.5" evidence="4"/>
<organism evidence="4">
    <name type="scientific">mine drainage metagenome</name>
    <dbReference type="NCBI Taxonomy" id="410659"/>
    <lineage>
        <taxon>unclassified sequences</taxon>
        <taxon>metagenomes</taxon>
        <taxon>ecological metagenomes</taxon>
    </lineage>
</organism>
<dbReference type="GO" id="GO:0008893">
    <property type="term" value="F:guanosine-3',5'-bis(diphosphate) 3'-diphosphatase activity"/>
    <property type="evidence" value="ECO:0007669"/>
    <property type="project" value="TreeGrafter"/>
</dbReference>
<accession>A0A1J5QGN5</accession>
<reference evidence="4" key="1">
    <citation type="submission" date="2016-10" db="EMBL/GenBank/DDBJ databases">
        <title>Sequence of Gallionella enrichment culture.</title>
        <authorList>
            <person name="Poehlein A."/>
            <person name="Muehling M."/>
            <person name="Daniel R."/>
        </authorList>
    </citation>
    <scope>NUCLEOTIDE SEQUENCE</scope>
</reference>
<evidence type="ECO:0000256" key="1">
    <source>
        <dbReference type="ARBA" id="ARBA00007476"/>
    </source>
</evidence>
<comment type="caution">
    <text evidence="4">The sequence shown here is derived from an EMBL/GenBank/DDBJ whole genome shotgun (WGS) entry which is preliminary data.</text>
</comment>
<dbReference type="SMART" id="SM00954">
    <property type="entry name" value="RelA_SpoT"/>
    <property type="match status" value="1"/>
</dbReference>
<dbReference type="PROSITE" id="PS51671">
    <property type="entry name" value="ACT"/>
    <property type="match status" value="1"/>
</dbReference>
<dbReference type="InterPro" id="IPR002912">
    <property type="entry name" value="ACT_dom"/>
</dbReference>
<evidence type="ECO:0000313" key="4">
    <source>
        <dbReference type="EMBL" id="OIQ82705.1"/>
    </source>
</evidence>
<dbReference type="InterPro" id="IPR012675">
    <property type="entry name" value="Beta-grasp_dom_sf"/>
</dbReference>
<proteinExistence type="inferred from homology"/>
<dbReference type="SUPFAM" id="SSF109604">
    <property type="entry name" value="HD-domain/PDEase-like"/>
    <property type="match status" value="1"/>
</dbReference>
<dbReference type="Pfam" id="PF13291">
    <property type="entry name" value="ACT_4"/>
    <property type="match status" value="1"/>
</dbReference>
<dbReference type="InterPro" id="IPR012676">
    <property type="entry name" value="TGS-like"/>
</dbReference>
<dbReference type="GO" id="GO:0008728">
    <property type="term" value="F:GTP diphosphokinase activity"/>
    <property type="evidence" value="ECO:0007669"/>
    <property type="project" value="UniProtKB-EC"/>
</dbReference>
<dbReference type="Gene3D" id="3.10.20.30">
    <property type="match status" value="1"/>
</dbReference>
<dbReference type="Gene3D" id="1.10.3210.10">
    <property type="entry name" value="Hypothetical protein af1432"/>
    <property type="match status" value="1"/>
</dbReference>
<gene>
    <name evidence="4" type="primary">relA_9</name>
    <name evidence="4" type="ORF">GALL_354980</name>
</gene>
<dbReference type="Gene3D" id="3.30.70.260">
    <property type="match status" value="1"/>
</dbReference>
<dbReference type="GO" id="GO:0015969">
    <property type="term" value="P:guanosine tetraphosphate metabolic process"/>
    <property type="evidence" value="ECO:0007669"/>
    <property type="project" value="InterPro"/>
</dbReference>
<dbReference type="PROSITE" id="PS51880">
    <property type="entry name" value="TGS"/>
    <property type="match status" value="1"/>
</dbReference>
<dbReference type="Pfam" id="PF02824">
    <property type="entry name" value="TGS"/>
    <property type="match status" value="1"/>
</dbReference>
<dbReference type="PANTHER" id="PTHR21262">
    <property type="entry name" value="GUANOSINE-3',5'-BIS DIPHOSPHATE 3'-PYROPHOSPHOHYDROLASE"/>
    <property type="match status" value="1"/>
</dbReference>
<dbReference type="NCBIfam" id="TIGR00691">
    <property type="entry name" value="spoT_relA"/>
    <property type="match status" value="1"/>
</dbReference>
<dbReference type="SUPFAM" id="SSF81301">
    <property type="entry name" value="Nucleotidyltransferase"/>
    <property type="match status" value="1"/>
</dbReference>
<dbReference type="AlphaFoldDB" id="A0A1J5QGN5"/>
<dbReference type="InterPro" id="IPR004811">
    <property type="entry name" value="RelA/Spo_fam"/>
</dbReference>
<dbReference type="CDD" id="cd05399">
    <property type="entry name" value="NT_Rel-Spo_like"/>
    <property type="match status" value="1"/>
</dbReference>
<protein>
    <submittedName>
        <fullName evidence="4">GTP pyrophosphokinase</fullName>
        <ecNumber evidence="4">2.7.6.5</ecNumber>
    </submittedName>
</protein>
<dbReference type="Pfam" id="PF04607">
    <property type="entry name" value="RelA_SpoT"/>
    <property type="match status" value="1"/>
</dbReference>
<feature type="domain" description="ACT" evidence="2">
    <location>
        <begin position="690"/>
        <end position="761"/>
    </location>
</feature>
<keyword evidence="4" id="KW-0808">Transferase</keyword>
<dbReference type="SUPFAM" id="SSF81271">
    <property type="entry name" value="TGS-like"/>
    <property type="match status" value="1"/>
</dbReference>
<dbReference type="InterPro" id="IPR004095">
    <property type="entry name" value="TGS"/>
</dbReference>
<evidence type="ECO:0000259" key="2">
    <source>
        <dbReference type="PROSITE" id="PS51671"/>
    </source>
</evidence>